<evidence type="ECO:0000256" key="6">
    <source>
        <dbReference type="ARBA" id="ARBA00022840"/>
    </source>
</evidence>
<comment type="function">
    <text evidence="1 9">May be involved in recombinational repair of damaged DNA.</text>
</comment>
<reference evidence="12 13" key="1">
    <citation type="submission" date="2018-09" db="EMBL/GenBank/DDBJ databases">
        <authorList>
            <person name="Wang Z."/>
        </authorList>
    </citation>
    <scope>NUCLEOTIDE SEQUENCE [LARGE SCALE GENOMIC DNA]</scope>
    <source>
        <strain evidence="12 13">ALS 81</strain>
    </source>
</reference>
<dbReference type="Proteomes" id="UP000286482">
    <property type="component" value="Unassembled WGS sequence"/>
</dbReference>
<keyword evidence="10" id="KW-0175">Coiled coil</keyword>
<comment type="similarity">
    <text evidence="2 9">Belongs to the RecN family.</text>
</comment>
<dbReference type="CDD" id="cd03241">
    <property type="entry name" value="ABC_RecN"/>
    <property type="match status" value="2"/>
</dbReference>
<evidence type="ECO:0000256" key="3">
    <source>
        <dbReference type="ARBA" id="ARBA00021315"/>
    </source>
</evidence>
<dbReference type="PANTHER" id="PTHR11059">
    <property type="entry name" value="DNA REPAIR PROTEIN RECN"/>
    <property type="match status" value="1"/>
</dbReference>
<accession>A0A420EA00</accession>
<dbReference type="InterPro" id="IPR003395">
    <property type="entry name" value="RecF/RecN/SMC_N"/>
</dbReference>
<dbReference type="NCBIfam" id="NF008121">
    <property type="entry name" value="PRK10869.1"/>
    <property type="match status" value="1"/>
</dbReference>
<keyword evidence="5 9" id="KW-0227">DNA damage</keyword>
<dbReference type="GO" id="GO:0009432">
    <property type="term" value="P:SOS response"/>
    <property type="evidence" value="ECO:0007669"/>
    <property type="project" value="TreeGrafter"/>
</dbReference>
<keyword evidence="4" id="KW-0547">Nucleotide-binding</keyword>
<protein>
    <recommendedName>
        <fullName evidence="3 9">DNA repair protein RecN</fullName>
    </recommendedName>
    <alternativeName>
        <fullName evidence="8 9">Recombination protein N</fullName>
    </alternativeName>
</protein>
<name>A0A420EA00_9ALTE</name>
<dbReference type="OrthoDB" id="9806954at2"/>
<dbReference type="NCBIfam" id="TIGR00634">
    <property type="entry name" value="recN"/>
    <property type="match status" value="1"/>
</dbReference>
<evidence type="ECO:0000313" key="13">
    <source>
        <dbReference type="Proteomes" id="UP000286482"/>
    </source>
</evidence>
<gene>
    <name evidence="12" type="primary">recN</name>
    <name evidence="12" type="ORF">DBZ36_13765</name>
</gene>
<dbReference type="PIRSF" id="PIRSF003128">
    <property type="entry name" value="RecN"/>
    <property type="match status" value="1"/>
</dbReference>
<dbReference type="InterPro" id="IPR004604">
    <property type="entry name" value="DNA_recomb/repair_RecN"/>
</dbReference>
<dbReference type="GO" id="GO:0006281">
    <property type="term" value="P:DNA repair"/>
    <property type="evidence" value="ECO:0007669"/>
    <property type="project" value="UniProtKB-KW"/>
</dbReference>
<evidence type="ECO:0000313" key="12">
    <source>
        <dbReference type="EMBL" id="RKF17504.1"/>
    </source>
</evidence>
<evidence type="ECO:0000256" key="10">
    <source>
        <dbReference type="SAM" id="Coils"/>
    </source>
</evidence>
<sequence length="558" mass="62102">MLAQLSVQNFAIVNFLELDLQSGMTTVTGETGAGKSIAIDALGLCLGERADAGMIRQGANRAEISAQFEIANNPKAAAWLQENDLDNDGQCILRRVISDNGRSKAYINASPVPVSHLRSLGQLLVNIHGQNAHQRLLKPSYQLQILDQYGQHQSQLELVAATYQNWKTLSNELNQAQLDFSQLQAQQQLLNYQVEELNEFAPGLNEYPELEQQHQQLANSTELQEKSQQLLHLLCEDEQTAITDLLRQAFRLGEQIQQIDPQIEEVLNLLQESQIQLEEASQNLNHYQQGLDFDPESFQRLDLRISNWLDLARKHQVTPEQLGELHLQLLEQQQGFSAQGERITELDVLIVKAWEDYQQQSAKLSRARGRAAKNLQSQLQAEIRKLSMPHAKCQLQLSQFDPSAPNPNGMDKLELLISTNPGMPLQSMEKVASGGELSRIGLALQVICSANIVTPTLIFDEVDVGISGPTAAVVGNMLRQLGEHTQVLCVTHLPQVAGHGHQQMLVSKSQDKKSTQTMMTQLSSEQRIQELARLLAGDSVTDKAIENAKELLHSCSQP</sequence>
<proteinExistence type="inferred from homology"/>
<dbReference type="PANTHER" id="PTHR11059:SF0">
    <property type="entry name" value="DNA REPAIR PROTEIN RECN"/>
    <property type="match status" value="1"/>
</dbReference>
<dbReference type="GO" id="GO:0006310">
    <property type="term" value="P:DNA recombination"/>
    <property type="evidence" value="ECO:0007669"/>
    <property type="project" value="InterPro"/>
</dbReference>
<dbReference type="Pfam" id="PF02463">
    <property type="entry name" value="SMC_N"/>
    <property type="match status" value="1"/>
</dbReference>
<evidence type="ECO:0000256" key="1">
    <source>
        <dbReference type="ARBA" id="ARBA00003618"/>
    </source>
</evidence>
<evidence type="ECO:0000256" key="9">
    <source>
        <dbReference type="PIRNR" id="PIRNR003128"/>
    </source>
</evidence>
<keyword evidence="6" id="KW-0067">ATP-binding</keyword>
<evidence type="ECO:0000256" key="7">
    <source>
        <dbReference type="ARBA" id="ARBA00023204"/>
    </source>
</evidence>
<dbReference type="EMBL" id="RAQO01000007">
    <property type="protein sequence ID" value="RKF17504.1"/>
    <property type="molecule type" value="Genomic_DNA"/>
</dbReference>
<feature type="domain" description="RecF/RecN/SMC N-terminal" evidence="11">
    <location>
        <begin position="2"/>
        <end position="514"/>
    </location>
</feature>
<dbReference type="GO" id="GO:0005524">
    <property type="term" value="F:ATP binding"/>
    <property type="evidence" value="ECO:0007669"/>
    <property type="project" value="UniProtKB-KW"/>
</dbReference>
<dbReference type="AlphaFoldDB" id="A0A420EA00"/>
<evidence type="ECO:0000256" key="4">
    <source>
        <dbReference type="ARBA" id="ARBA00022741"/>
    </source>
</evidence>
<organism evidence="12 13">
    <name type="scientific">Alginatibacterium sediminis</name>
    <dbReference type="NCBI Taxonomy" id="2164068"/>
    <lineage>
        <taxon>Bacteria</taxon>
        <taxon>Pseudomonadati</taxon>
        <taxon>Pseudomonadota</taxon>
        <taxon>Gammaproteobacteria</taxon>
        <taxon>Alteromonadales</taxon>
        <taxon>Alteromonadaceae</taxon>
        <taxon>Alginatibacterium</taxon>
    </lineage>
</organism>
<dbReference type="FunFam" id="3.40.50.300:FF:000356">
    <property type="entry name" value="DNA repair protein RecN"/>
    <property type="match status" value="1"/>
</dbReference>
<evidence type="ECO:0000256" key="8">
    <source>
        <dbReference type="ARBA" id="ARBA00033408"/>
    </source>
</evidence>
<dbReference type="SUPFAM" id="SSF52540">
    <property type="entry name" value="P-loop containing nucleoside triphosphate hydrolases"/>
    <property type="match status" value="2"/>
</dbReference>
<dbReference type="FunFam" id="3.40.50.300:FF:000319">
    <property type="entry name" value="DNA repair protein RecN"/>
    <property type="match status" value="1"/>
</dbReference>
<evidence type="ECO:0000256" key="5">
    <source>
        <dbReference type="ARBA" id="ARBA00022763"/>
    </source>
</evidence>
<evidence type="ECO:0000259" key="11">
    <source>
        <dbReference type="Pfam" id="PF02463"/>
    </source>
</evidence>
<feature type="coiled-coil region" evidence="10">
    <location>
        <begin position="263"/>
        <end position="290"/>
    </location>
</feature>
<evidence type="ECO:0000256" key="2">
    <source>
        <dbReference type="ARBA" id="ARBA00009441"/>
    </source>
</evidence>
<dbReference type="InterPro" id="IPR027417">
    <property type="entry name" value="P-loop_NTPase"/>
</dbReference>
<comment type="caution">
    <text evidence="12">The sequence shown here is derived from an EMBL/GenBank/DDBJ whole genome shotgun (WGS) entry which is preliminary data.</text>
</comment>
<dbReference type="GO" id="GO:0043590">
    <property type="term" value="C:bacterial nucleoid"/>
    <property type="evidence" value="ECO:0007669"/>
    <property type="project" value="TreeGrafter"/>
</dbReference>
<keyword evidence="13" id="KW-1185">Reference proteome</keyword>
<dbReference type="RefSeq" id="WP_120355529.1">
    <property type="nucleotide sequence ID" value="NZ_RAQO01000007.1"/>
</dbReference>
<keyword evidence="7 9" id="KW-0234">DNA repair</keyword>
<dbReference type="Gene3D" id="3.40.50.300">
    <property type="entry name" value="P-loop containing nucleotide triphosphate hydrolases"/>
    <property type="match status" value="2"/>
</dbReference>